<organism evidence="14 15">
    <name type="scientific">Tepidiphilus thermophilus</name>
    <dbReference type="NCBI Taxonomy" id="876478"/>
    <lineage>
        <taxon>Bacteria</taxon>
        <taxon>Pseudomonadati</taxon>
        <taxon>Pseudomonadota</taxon>
        <taxon>Hydrogenophilia</taxon>
        <taxon>Hydrogenophilales</taxon>
        <taxon>Hydrogenophilaceae</taxon>
        <taxon>Tepidiphilus</taxon>
    </lineage>
</organism>
<comment type="catalytic activity">
    <reaction evidence="12">
        <text>2'-deoxyribonucleotide-(2'-deoxyribose 5'-phosphate)-2'-deoxyribonucleotide-DNA = a 3'-end 2'-deoxyribonucleotide-(2,3-dehydro-2,3-deoxyribose 5'-phosphate)-DNA + a 5'-end 5'-phospho-2'-deoxyribonucleoside-DNA + H(+)</text>
        <dbReference type="Rhea" id="RHEA:66592"/>
        <dbReference type="Rhea" id="RHEA-COMP:13180"/>
        <dbReference type="Rhea" id="RHEA-COMP:16897"/>
        <dbReference type="Rhea" id="RHEA-COMP:17067"/>
        <dbReference type="ChEBI" id="CHEBI:15378"/>
        <dbReference type="ChEBI" id="CHEBI:136412"/>
        <dbReference type="ChEBI" id="CHEBI:157695"/>
        <dbReference type="ChEBI" id="CHEBI:167181"/>
        <dbReference type="EC" id="4.2.99.18"/>
    </reaction>
</comment>
<dbReference type="Pfam" id="PF10576">
    <property type="entry name" value="EndIII_4Fe-2S"/>
    <property type="match status" value="1"/>
</dbReference>
<dbReference type="PANTHER" id="PTHR10359">
    <property type="entry name" value="A/G-SPECIFIC ADENINE GLYCOSYLASE/ENDONUCLEASE III"/>
    <property type="match status" value="1"/>
</dbReference>
<gene>
    <name evidence="12" type="primary">nth</name>
    <name evidence="14" type="ORF">Ga0061068_10513</name>
</gene>
<dbReference type="GO" id="GO:0051539">
    <property type="term" value="F:4 iron, 4 sulfur cluster binding"/>
    <property type="evidence" value="ECO:0007669"/>
    <property type="project" value="UniProtKB-UniRule"/>
</dbReference>
<dbReference type="InterPro" id="IPR003265">
    <property type="entry name" value="HhH-GPD_domain"/>
</dbReference>
<dbReference type="HAMAP" id="MF_00942">
    <property type="entry name" value="Nth"/>
    <property type="match status" value="1"/>
</dbReference>
<keyword evidence="2 12" id="KW-0004">4Fe-4S</keyword>
<keyword evidence="10 12" id="KW-0456">Lyase</keyword>
<feature type="binding site" evidence="12">
    <location>
        <position position="187"/>
    </location>
    <ligand>
        <name>[4Fe-4S] cluster</name>
        <dbReference type="ChEBI" id="CHEBI:49883"/>
    </ligand>
</feature>
<dbReference type="GO" id="GO:0046872">
    <property type="term" value="F:metal ion binding"/>
    <property type="evidence" value="ECO:0007669"/>
    <property type="project" value="UniProtKB-KW"/>
</dbReference>
<keyword evidence="15" id="KW-1185">Reference proteome</keyword>
<feature type="binding site" evidence="12">
    <location>
        <position position="197"/>
    </location>
    <ligand>
        <name>[4Fe-4S] cluster</name>
        <dbReference type="ChEBI" id="CHEBI:49883"/>
    </ligand>
</feature>
<protein>
    <recommendedName>
        <fullName evidence="12">Endonuclease III</fullName>
        <ecNumber evidence="12">4.2.99.18</ecNumber>
    </recommendedName>
    <alternativeName>
        <fullName evidence="12">DNA-(apurinic or apyrimidinic site) lyase</fullName>
    </alternativeName>
</protein>
<accession>A0A0K6IVM8</accession>
<evidence type="ECO:0000256" key="10">
    <source>
        <dbReference type="ARBA" id="ARBA00023239"/>
    </source>
</evidence>
<dbReference type="SMART" id="SM00478">
    <property type="entry name" value="ENDO3c"/>
    <property type="match status" value="1"/>
</dbReference>
<proteinExistence type="inferred from homology"/>
<comment type="similarity">
    <text evidence="1 12">Belongs to the Nth/MutY family.</text>
</comment>
<dbReference type="RefSeq" id="WP_055423419.1">
    <property type="nucleotide sequence ID" value="NZ_CYHH01000005.1"/>
</dbReference>
<evidence type="ECO:0000256" key="1">
    <source>
        <dbReference type="ARBA" id="ARBA00008343"/>
    </source>
</evidence>
<evidence type="ECO:0000256" key="3">
    <source>
        <dbReference type="ARBA" id="ARBA00022723"/>
    </source>
</evidence>
<reference evidence="15" key="1">
    <citation type="submission" date="2015-08" db="EMBL/GenBank/DDBJ databases">
        <authorList>
            <person name="Babu N.S."/>
            <person name="Beckwith C.J."/>
            <person name="Beseler K.G."/>
            <person name="Brison A."/>
            <person name="Carone J.V."/>
            <person name="Caskin T.P."/>
            <person name="Diamond M."/>
            <person name="Durham M.E."/>
            <person name="Foxe J.M."/>
            <person name="Go M."/>
            <person name="Henderson B.A."/>
            <person name="Jones I.B."/>
            <person name="McGettigan J.A."/>
            <person name="Micheletti S.J."/>
            <person name="Nasrallah M.E."/>
            <person name="Ortiz D."/>
            <person name="Piller C.R."/>
            <person name="Privatt S.R."/>
            <person name="Schneider S.L."/>
            <person name="Sharp S."/>
            <person name="Smith T.C."/>
            <person name="Stanton J.D."/>
            <person name="Ullery H.E."/>
            <person name="Wilson R.J."/>
            <person name="Serrano M.G."/>
            <person name="Buck G."/>
            <person name="Lee V."/>
            <person name="Wang Y."/>
            <person name="Carvalho R."/>
            <person name="Voegtly L."/>
            <person name="Shi R."/>
            <person name="Duckworth R."/>
            <person name="Johnson A."/>
            <person name="Loviza R."/>
            <person name="Walstead R."/>
            <person name="Shah Z."/>
            <person name="Kiflezghi M."/>
            <person name="Wade K."/>
            <person name="Ball S.L."/>
            <person name="Bradley K.W."/>
            <person name="Asai D.J."/>
            <person name="Bowman C.A."/>
            <person name="Russell D.A."/>
            <person name="Pope W.H."/>
            <person name="Jacobs-Sera D."/>
            <person name="Hendrix R.W."/>
            <person name="Hatfull G.F."/>
        </authorList>
    </citation>
    <scope>NUCLEOTIDE SEQUENCE [LARGE SCALE GENOMIC DNA]</scope>
    <source>
        <strain evidence="15">JCM 19170</strain>
    </source>
</reference>
<dbReference type="PIRSF" id="PIRSF001435">
    <property type="entry name" value="Nth"/>
    <property type="match status" value="1"/>
</dbReference>
<dbReference type="FunFam" id="1.10.1670.10:FF:000001">
    <property type="entry name" value="Endonuclease III"/>
    <property type="match status" value="1"/>
</dbReference>
<dbReference type="InterPro" id="IPR005759">
    <property type="entry name" value="Nth"/>
</dbReference>
<evidence type="ECO:0000259" key="13">
    <source>
        <dbReference type="SMART" id="SM00478"/>
    </source>
</evidence>
<dbReference type="GO" id="GO:0006285">
    <property type="term" value="P:base-excision repair, AP site formation"/>
    <property type="evidence" value="ECO:0007669"/>
    <property type="project" value="TreeGrafter"/>
</dbReference>
<dbReference type="PANTHER" id="PTHR10359:SF18">
    <property type="entry name" value="ENDONUCLEASE III"/>
    <property type="match status" value="1"/>
</dbReference>
<dbReference type="InterPro" id="IPR003651">
    <property type="entry name" value="Endonuclease3_FeS-loop_motif"/>
</dbReference>
<dbReference type="GO" id="GO:0019104">
    <property type="term" value="F:DNA N-glycosylase activity"/>
    <property type="evidence" value="ECO:0007669"/>
    <property type="project" value="UniProtKB-UniRule"/>
</dbReference>
<evidence type="ECO:0000313" key="14">
    <source>
        <dbReference type="EMBL" id="CUB07114.1"/>
    </source>
</evidence>
<evidence type="ECO:0000313" key="15">
    <source>
        <dbReference type="Proteomes" id="UP000182108"/>
    </source>
</evidence>
<dbReference type="FunFam" id="1.10.340.30:FF:000001">
    <property type="entry name" value="Endonuclease III"/>
    <property type="match status" value="1"/>
</dbReference>
<dbReference type="CDD" id="cd00056">
    <property type="entry name" value="ENDO3c"/>
    <property type="match status" value="1"/>
</dbReference>
<keyword evidence="8 12" id="KW-0238">DNA-binding</keyword>
<dbReference type="SMART" id="SM00525">
    <property type="entry name" value="FES"/>
    <property type="match status" value="1"/>
</dbReference>
<keyword evidence="5 12" id="KW-0378">Hydrolase</keyword>
<dbReference type="Gene3D" id="1.10.340.30">
    <property type="entry name" value="Hypothetical protein, domain 2"/>
    <property type="match status" value="1"/>
</dbReference>
<evidence type="ECO:0000256" key="4">
    <source>
        <dbReference type="ARBA" id="ARBA00022763"/>
    </source>
</evidence>
<keyword evidence="6 12" id="KW-0408">Iron</keyword>
<dbReference type="EC" id="4.2.99.18" evidence="12"/>
<comment type="cofactor">
    <cofactor evidence="12">
        <name>[4Fe-4S] cluster</name>
        <dbReference type="ChEBI" id="CHEBI:49883"/>
    </cofactor>
    <text evidence="12">Binds 1 [4Fe-4S] cluster.</text>
</comment>
<dbReference type="Pfam" id="PF00633">
    <property type="entry name" value="HHH"/>
    <property type="match status" value="1"/>
</dbReference>
<evidence type="ECO:0000256" key="9">
    <source>
        <dbReference type="ARBA" id="ARBA00023204"/>
    </source>
</evidence>
<keyword evidence="11 12" id="KW-0326">Glycosidase</keyword>
<dbReference type="NCBIfam" id="TIGR01083">
    <property type="entry name" value="nth"/>
    <property type="match status" value="1"/>
</dbReference>
<dbReference type="InterPro" id="IPR023170">
    <property type="entry name" value="HhH_base_excis_C"/>
</dbReference>
<feature type="binding site" evidence="12">
    <location>
        <position position="203"/>
    </location>
    <ligand>
        <name>[4Fe-4S] cluster</name>
        <dbReference type="ChEBI" id="CHEBI:49883"/>
    </ligand>
</feature>
<dbReference type="InterPro" id="IPR000445">
    <property type="entry name" value="HhH_motif"/>
</dbReference>
<feature type="binding site" evidence="12">
    <location>
        <position position="194"/>
    </location>
    <ligand>
        <name>[4Fe-4S] cluster</name>
        <dbReference type="ChEBI" id="CHEBI:49883"/>
    </ligand>
</feature>
<keyword evidence="4 12" id="KW-0227">DNA damage</keyword>
<dbReference type="PROSITE" id="PS01155">
    <property type="entry name" value="ENDONUCLEASE_III_2"/>
    <property type="match status" value="1"/>
</dbReference>
<evidence type="ECO:0000256" key="8">
    <source>
        <dbReference type="ARBA" id="ARBA00023125"/>
    </source>
</evidence>
<evidence type="ECO:0000256" key="2">
    <source>
        <dbReference type="ARBA" id="ARBA00022485"/>
    </source>
</evidence>
<dbReference type="OrthoDB" id="9807750at2"/>
<dbReference type="SUPFAM" id="SSF48150">
    <property type="entry name" value="DNA-glycosylase"/>
    <property type="match status" value="1"/>
</dbReference>
<evidence type="ECO:0000256" key="6">
    <source>
        <dbReference type="ARBA" id="ARBA00023004"/>
    </source>
</evidence>
<evidence type="ECO:0000256" key="11">
    <source>
        <dbReference type="ARBA" id="ARBA00023295"/>
    </source>
</evidence>
<dbReference type="GO" id="GO:0003677">
    <property type="term" value="F:DNA binding"/>
    <property type="evidence" value="ECO:0007669"/>
    <property type="project" value="UniProtKB-UniRule"/>
</dbReference>
<name>A0A0K6IVM8_9PROT</name>
<dbReference type="Gene3D" id="1.10.1670.10">
    <property type="entry name" value="Helix-hairpin-Helix base-excision DNA repair enzymes (C-terminal)"/>
    <property type="match status" value="1"/>
</dbReference>
<dbReference type="InterPro" id="IPR011257">
    <property type="entry name" value="DNA_glycosylase"/>
</dbReference>
<feature type="domain" description="HhH-GPD" evidence="13">
    <location>
        <begin position="38"/>
        <end position="185"/>
    </location>
</feature>
<dbReference type="EMBL" id="CYHH01000005">
    <property type="protein sequence ID" value="CUB07114.1"/>
    <property type="molecule type" value="Genomic_DNA"/>
</dbReference>
<dbReference type="InterPro" id="IPR004036">
    <property type="entry name" value="Endonuclease-III-like_CS2"/>
</dbReference>
<dbReference type="Pfam" id="PF00730">
    <property type="entry name" value="HhH-GPD"/>
    <property type="match status" value="1"/>
</dbReference>
<keyword evidence="7 12" id="KW-0411">Iron-sulfur</keyword>
<evidence type="ECO:0000256" key="12">
    <source>
        <dbReference type="HAMAP-Rule" id="MF_00942"/>
    </source>
</evidence>
<keyword evidence="3 12" id="KW-0479">Metal-binding</keyword>
<dbReference type="AlphaFoldDB" id="A0A0K6IVM8"/>
<dbReference type="GO" id="GO:0140078">
    <property type="term" value="F:class I DNA-(apurinic or apyrimidinic site) endonuclease activity"/>
    <property type="evidence" value="ECO:0007669"/>
    <property type="project" value="UniProtKB-EC"/>
</dbReference>
<evidence type="ECO:0000256" key="5">
    <source>
        <dbReference type="ARBA" id="ARBA00022801"/>
    </source>
</evidence>
<comment type="function">
    <text evidence="12">DNA repair enzyme that has both DNA N-glycosylase activity and AP-lyase activity. The DNA N-glycosylase activity releases various damaged pyrimidines from DNA by cleaving the N-glycosidic bond, leaving an AP (apurinic/apyrimidinic) site. The AP-lyase activity cleaves the phosphodiester bond 3' to the AP site by a beta-elimination, leaving a 3'-terminal unsaturated sugar and a product with a terminal 5'-phosphate.</text>
</comment>
<keyword evidence="9 12" id="KW-0234">DNA repair</keyword>
<dbReference type="Proteomes" id="UP000182108">
    <property type="component" value="Unassembled WGS sequence"/>
</dbReference>
<evidence type="ECO:0000256" key="7">
    <source>
        <dbReference type="ARBA" id="ARBA00023014"/>
    </source>
</evidence>
<sequence>MTPQEIEAFFERLAALDPHPTTELEYATPFQLLAAVVLSAQATDKSVNEATRTLFAVAPDARAMVALGEEGIARHIRRIGLYRSKAKHLHELSRRLLETTGGEIPDDRAFLESLPGVGRKTANVVLNTLFGHPVIAVDTHIFRVANRTGLAPGKTVRAVEEALTARVPPRFRRHAHHWLILLGRYTCTARAPRCDVCPVQDLCHWPHKARHRQEDADVHPQP</sequence>